<dbReference type="SUPFAM" id="SSF55073">
    <property type="entry name" value="Nucleotide cyclase"/>
    <property type="match status" value="1"/>
</dbReference>
<evidence type="ECO:0000313" key="11">
    <source>
        <dbReference type="Proteomes" id="UP000747542"/>
    </source>
</evidence>
<dbReference type="Gene3D" id="3.30.70.1230">
    <property type="entry name" value="Nucleotide cyclase"/>
    <property type="match status" value="1"/>
</dbReference>
<dbReference type="InterPro" id="IPR050401">
    <property type="entry name" value="Cyclic_nucleotide_synthase"/>
</dbReference>
<evidence type="ECO:0000313" key="10">
    <source>
        <dbReference type="EMBL" id="KAG7173358.1"/>
    </source>
</evidence>
<keyword evidence="4" id="KW-1133">Transmembrane helix</keyword>
<sequence>METLRAVRNRDRDVRVKCHKVDSPGNSATGIDSSGNSATGIDSPGNSATGIDSPGNSATGIDSPGNSATGIDSPQMRIGLHTGPVLAGVVGTVMPRYCMFGSNVTVANQFESTSEPLRINISPTTHRLLTSGPGEWSFTQRERTCLPKTFPPDEPGCPHFLDSYHHPGMSPRVPLGEHIEKSLRRMELNPS</sequence>
<gene>
    <name evidence="10" type="primary">Gucy1a1-L</name>
    <name evidence="10" type="ORF">Hamer_G018637</name>
</gene>
<dbReference type="InterPro" id="IPR029787">
    <property type="entry name" value="Nucleotide_cyclase"/>
</dbReference>
<evidence type="ECO:0000256" key="2">
    <source>
        <dbReference type="ARBA" id="ARBA00022692"/>
    </source>
</evidence>
<evidence type="ECO:0000256" key="3">
    <source>
        <dbReference type="ARBA" id="ARBA00022741"/>
    </source>
</evidence>
<keyword evidence="3" id="KW-0547">Nucleotide-binding</keyword>
<dbReference type="GO" id="GO:0004016">
    <property type="term" value="F:adenylate cyclase activity"/>
    <property type="evidence" value="ECO:0007669"/>
    <property type="project" value="TreeGrafter"/>
</dbReference>
<dbReference type="GO" id="GO:0007168">
    <property type="term" value="P:receptor guanylyl cyclase signaling pathway"/>
    <property type="evidence" value="ECO:0007669"/>
    <property type="project" value="TreeGrafter"/>
</dbReference>
<dbReference type="PANTHER" id="PTHR11920">
    <property type="entry name" value="GUANYLYL CYCLASE"/>
    <property type="match status" value="1"/>
</dbReference>
<comment type="subcellular location">
    <subcellularLocation>
        <location evidence="1">Membrane</location>
    </subcellularLocation>
</comment>
<keyword evidence="2" id="KW-0812">Transmembrane</keyword>
<reference evidence="10" key="1">
    <citation type="journal article" date="2021" name="Sci. Adv.">
        <title>The American lobster genome reveals insights on longevity, neural, and immune adaptations.</title>
        <authorList>
            <person name="Polinski J.M."/>
            <person name="Zimin A.V."/>
            <person name="Clark K.F."/>
            <person name="Kohn A.B."/>
            <person name="Sadowski N."/>
            <person name="Timp W."/>
            <person name="Ptitsyn A."/>
            <person name="Khanna P."/>
            <person name="Romanova D.Y."/>
            <person name="Williams P."/>
            <person name="Greenwood S.J."/>
            <person name="Moroz L.L."/>
            <person name="Walt D.R."/>
            <person name="Bodnar A.G."/>
        </authorList>
    </citation>
    <scope>NUCLEOTIDE SEQUENCE</scope>
    <source>
        <strain evidence="10">GMGI-L3</strain>
    </source>
</reference>
<feature type="region of interest" description="Disordered" evidence="8">
    <location>
        <begin position="20"/>
        <end position="68"/>
    </location>
</feature>
<dbReference type="Proteomes" id="UP000747542">
    <property type="component" value="Unassembled WGS sequence"/>
</dbReference>
<dbReference type="CDD" id="cd07302">
    <property type="entry name" value="CHD"/>
    <property type="match status" value="1"/>
</dbReference>
<name>A0A8J5TJK1_HOMAM</name>
<evidence type="ECO:0000256" key="8">
    <source>
        <dbReference type="SAM" id="MobiDB-lite"/>
    </source>
</evidence>
<organism evidence="10 11">
    <name type="scientific">Homarus americanus</name>
    <name type="common">American lobster</name>
    <dbReference type="NCBI Taxonomy" id="6706"/>
    <lineage>
        <taxon>Eukaryota</taxon>
        <taxon>Metazoa</taxon>
        <taxon>Ecdysozoa</taxon>
        <taxon>Arthropoda</taxon>
        <taxon>Crustacea</taxon>
        <taxon>Multicrustacea</taxon>
        <taxon>Malacostraca</taxon>
        <taxon>Eumalacostraca</taxon>
        <taxon>Eucarida</taxon>
        <taxon>Decapoda</taxon>
        <taxon>Pleocyemata</taxon>
        <taxon>Astacidea</taxon>
        <taxon>Nephropoidea</taxon>
        <taxon>Nephropidae</taxon>
        <taxon>Homarus</taxon>
    </lineage>
</organism>
<keyword evidence="6" id="KW-0325">Glycoprotein</keyword>
<keyword evidence="5" id="KW-0472">Membrane</keyword>
<dbReference type="PROSITE" id="PS50125">
    <property type="entry name" value="GUANYLATE_CYCLASE_2"/>
    <property type="match status" value="1"/>
</dbReference>
<dbReference type="InterPro" id="IPR001054">
    <property type="entry name" value="A/G_cyclase"/>
</dbReference>
<dbReference type="Pfam" id="PF00211">
    <property type="entry name" value="Guanylate_cyc"/>
    <property type="match status" value="1"/>
</dbReference>
<dbReference type="GO" id="GO:0035556">
    <property type="term" value="P:intracellular signal transduction"/>
    <property type="evidence" value="ECO:0007669"/>
    <property type="project" value="InterPro"/>
</dbReference>
<evidence type="ECO:0000259" key="9">
    <source>
        <dbReference type="PROSITE" id="PS50125"/>
    </source>
</evidence>
<dbReference type="GO" id="GO:0001653">
    <property type="term" value="F:peptide receptor activity"/>
    <property type="evidence" value="ECO:0007669"/>
    <property type="project" value="TreeGrafter"/>
</dbReference>
<keyword evidence="11" id="KW-1185">Reference proteome</keyword>
<comment type="caution">
    <text evidence="10">The sequence shown here is derived from an EMBL/GenBank/DDBJ whole genome shotgun (WGS) entry which is preliminary data.</text>
</comment>
<dbReference type="AlphaFoldDB" id="A0A8J5TJK1"/>
<dbReference type="EMBL" id="JAHLQT010009960">
    <property type="protein sequence ID" value="KAG7173358.1"/>
    <property type="molecule type" value="Genomic_DNA"/>
</dbReference>
<feature type="domain" description="Guanylate cyclase" evidence="9">
    <location>
        <begin position="75"/>
        <end position="111"/>
    </location>
</feature>
<keyword evidence="7" id="KW-0456">Lyase</keyword>
<dbReference type="GO" id="GO:0004383">
    <property type="term" value="F:guanylate cyclase activity"/>
    <property type="evidence" value="ECO:0007669"/>
    <property type="project" value="TreeGrafter"/>
</dbReference>
<evidence type="ECO:0000256" key="4">
    <source>
        <dbReference type="ARBA" id="ARBA00022989"/>
    </source>
</evidence>
<protein>
    <submittedName>
        <fullName evidence="10">Guanylate cyclase soluble subunit alpha-1-like</fullName>
    </submittedName>
</protein>
<dbReference type="GO" id="GO:0005886">
    <property type="term" value="C:plasma membrane"/>
    <property type="evidence" value="ECO:0007669"/>
    <property type="project" value="TreeGrafter"/>
</dbReference>
<dbReference type="PANTHER" id="PTHR11920:SF335">
    <property type="entry name" value="GUANYLATE CYCLASE"/>
    <property type="match status" value="1"/>
</dbReference>
<evidence type="ECO:0000256" key="1">
    <source>
        <dbReference type="ARBA" id="ARBA00004370"/>
    </source>
</evidence>
<proteinExistence type="predicted"/>
<dbReference type="SMART" id="SM00044">
    <property type="entry name" value="CYCc"/>
    <property type="match status" value="1"/>
</dbReference>
<accession>A0A8J5TJK1</accession>
<evidence type="ECO:0000256" key="7">
    <source>
        <dbReference type="ARBA" id="ARBA00023239"/>
    </source>
</evidence>
<evidence type="ECO:0000256" key="5">
    <source>
        <dbReference type="ARBA" id="ARBA00023136"/>
    </source>
</evidence>
<evidence type="ECO:0000256" key="6">
    <source>
        <dbReference type="ARBA" id="ARBA00023180"/>
    </source>
</evidence>
<feature type="compositionally biased region" description="Polar residues" evidence="8">
    <location>
        <begin position="24"/>
        <end position="68"/>
    </location>
</feature>
<dbReference type="GO" id="GO:0000166">
    <property type="term" value="F:nucleotide binding"/>
    <property type="evidence" value="ECO:0007669"/>
    <property type="project" value="UniProtKB-KW"/>
</dbReference>